<dbReference type="SUPFAM" id="SSF55729">
    <property type="entry name" value="Acyl-CoA N-acyltransferases (Nat)"/>
    <property type="match status" value="1"/>
</dbReference>
<dbReference type="InterPro" id="IPR003447">
    <property type="entry name" value="FEMABX"/>
</dbReference>
<keyword evidence="2" id="KW-1185">Reference proteome</keyword>
<evidence type="ECO:0008006" key="3">
    <source>
        <dbReference type="Google" id="ProtNLM"/>
    </source>
</evidence>
<dbReference type="InterPro" id="IPR016181">
    <property type="entry name" value="Acyl_CoA_acyltransferase"/>
</dbReference>
<protein>
    <recommendedName>
        <fullName evidence="3">Acetyltransferase (GNAT) family protein</fullName>
    </recommendedName>
</protein>
<dbReference type="Proteomes" id="UP000244168">
    <property type="component" value="Unassembled WGS sequence"/>
</dbReference>
<evidence type="ECO:0000313" key="2">
    <source>
        <dbReference type="Proteomes" id="UP000244168"/>
    </source>
</evidence>
<reference evidence="1 2" key="1">
    <citation type="submission" date="2018-04" db="EMBL/GenBank/DDBJ databases">
        <title>Genomic Encyclopedia of Archaeal and Bacterial Type Strains, Phase II (KMG-II): from individual species to whole genera.</title>
        <authorList>
            <person name="Goeker M."/>
        </authorList>
    </citation>
    <scope>NUCLEOTIDE SEQUENCE [LARGE SCALE GENOMIC DNA]</scope>
    <source>
        <strain evidence="1 2">DSM 26809</strain>
    </source>
</reference>
<dbReference type="GO" id="GO:0016755">
    <property type="term" value="F:aminoacyltransferase activity"/>
    <property type="evidence" value="ECO:0007669"/>
    <property type="project" value="InterPro"/>
</dbReference>
<name>A0A2T5J9C9_9SPHI</name>
<dbReference type="AlphaFoldDB" id="A0A2T5J9C9"/>
<dbReference type="EMBL" id="QAOQ01000004">
    <property type="protein sequence ID" value="PTQ96678.1"/>
    <property type="molecule type" value="Genomic_DNA"/>
</dbReference>
<proteinExistence type="predicted"/>
<gene>
    <name evidence="1" type="ORF">C8P68_104164</name>
</gene>
<dbReference type="OrthoDB" id="5622654at2"/>
<dbReference type="GO" id="GO:0044038">
    <property type="term" value="P:cell wall macromolecule biosynthetic process"/>
    <property type="evidence" value="ECO:0007669"/>
    <property type="project" value="InterPro"/>
</dbReference>
<organism evidence="1 2">
    <name type="scientific">Mucilaginibacter yixingensis</name>
    <dbReference type="NCBI Taxonomy" id="1295612"/>
    <lineage>
        <taxon>Bacteria</taxon>
        <taxon>Pseudomonadati</taxon>
        <taxon>Bacteroidota</taxon>
        <taxon>Sphingobacteriia</taxon>
        <taxon>Sphingobacteriales</taxon>
        <taxon>Sphingobacteriaceae</taxon>
        <taxon>Mucilaginibacter</taxon>
    </lineage>
</organism>
<dbReference type="Gene3D" id="3.40.630.30">
    <property type="match status" value="1"/>
</dbReference>
<accession>A0A2T5J9C9</accession>
<evidence type="ECO:0000313" key="1">
    <source>
        <dbReference type="EMBL" id="PTQ96678.1"/>
    </source>
</evidence>
<dbReference type="RefSeq" id="WP_107828636.1">
    <property type="nucleotide sequence ID" value="NZ_CP160205.1"/>
</dbReference>
<sequence>MIAIETKALKIAPIKVIWFAAAPGKWNFLNSFYKQSPSTQFVLGYLRKPFFTKTINLQQSPETIEAGFDRNTLYEIRRATKDGVEAFTDGHVDDFIEVYNEFAKTKNLETISRASLTRYKDNLVITYARHNSNNLVMHAYLVDRAIQRVRLLHSASLFRKEHDSQTKATIGRANRLLHLKDILHFQNQGFRIYDLGGYAPDTKDEALIRINQFKDSFGGMLLAETDYCPLLAAAGLFLKNLFKR</sequence>
<comment type="caution">
    <text evidence="1">The sequence shown here is derived from an EMBL/GenBank/DDBJ whole genome shotgun (WGS) entry which is preliminary data.</text>
</comment>
<dbReference type="PROSITE" id="PS51191">
    <property type="entry name" value="FEMABX"/>
    <property type="match status" value="1"/>
</dbReference>